<dbReference type="SUPFAM" id="SSF53448">
    <property type="entry name" value="Nucleotide-diphospho-sugar transferases"/>
    <property type="match status" value="1"/>
</dbReference>
<evidence type="ECO:0000313" key="5">
    <source>
        <dbReference type="EMBL" id="KAB1438657.1"/>
    </source>
</evidence>
<dbReference type="GO" id="GO:0008781">
    <property type="term" value="F:N-acylneuraminate cytidylyltransferase activity"/>
    <property type="evidence" value="ECO:0007669"/>
    <property type="project" value="UniProtKB-EC"/>
</dbReference>
<evidence type="ECO:0000256" key="4">
    <source>
        <dbReference type="ARBA" id="ARBA00012491"/>
    </source>
</evidence>
<reference evidence="5 6" key="1">
    <citation type="submission" date="2019-09" db="EMBL/GenBank/DDBJ databases">
        <authorList>
            <person name="Valk L.C."/>
        </authorList>
    </citation>
    <scope>NUCLEOTIDE SEQUENCE [LARGE SCALE GENOMIC DNA]</scope>
    <source>
        <strain evidence="5">GalUA</strain>
    </source>
</reference>
<accession>A0A7V7QL39</accession>
<dbReference type="PANTHER" id="PTHR21485">
    <property type="entry name" value="HAD SUPERFAMILY MEMBERS CMAS AND KDSC"/>
    <property type="match status" value="1"/>
</dbReference>
<dbReference type="EMBL" id="WAGX01000005">
    <property type="protein sequence ID" value="KAB1438657.1"/>
    <property type="molecule type" value="Genomic_DNA"/>
</dbReference>
<dbReference type="PANTHER" id="PTHR21485:SF6">
    <property type="entry name" value="N-ACYLNEURAMINATE CYTIDYLYLTRANSFERASE-RELATED"/>
    <property type="match status" value="1"/>
</dbReference>
<evidence type="ECO:0000313" key="6">
    <source>
        <dbReference type="Proteomes" id="UP000461768"/>
    </source>
</evidence>
<comment type="caution">
    <text evidence="5">The sequence shown here is derived from an EMBL/GenBank/DDBJ whole genome shotgun (WGS) entry which is preliminary data.</text>
</comment>
<dbReference type="InterPro" id="IPR050793">
    <property type="entry name" value="CMP-NeuNAc_synthase"/>
</dbReference>
<dbReference type="EC" id="2.7.7.43" evidence="4"/>
<sequence>MRVIMCKVLAIIPARSGSKSVKDKNIRMMNKKPMLAYSIEHAKASRYINRVIVSTDSEKYAEIARTYGAETPFIRPAEISMDHSLDLEVFQHALLYLEEKEGYVPDLVVQLRPTYPIRNVEDIDNIIEQMLADESIDSIRCIAKAKEVAYKMWHKDLDGRLVPIMKEIKECYNMPRQQLPVVYYQNACIDVIRTSVITKKNSMSGDYIVGYEMDHNFDIDTEEEFQKAEEYLKMIEGNKTFVFDIDGVIAKLQPDLDYALSEPNDQMIRIINKLYEYGNTIVLFTARGYVTGKDWEEVTKAQMKSWGVKYHELKFGKPNADYYIDDKMLSLQHLYDLFE</sequence>
<dbReference type="UniPathway" id="UPA00628"/>
<dbReference type="Proteomes" id="UP000461768">
    <property type="component" value="Unassembled WGS sequence"/>
</dbReference>
<comment type="similarity">
    <text evidence="3">Belongs to the CMP-NeuNAc synthase family.</text>
</comment>
<gene>
    <name evidence="5" type="ORF">F7O84_14115</name>
</gene>
<dbReference type="Gene3D" id="3.40.50.1000">
    <property type="entry name" value="HAD superfamily/HAD-like"/>
    <property type="match status" value="1"/>
</dbReference>
<protein>
    <recommendedName>
        <fullName evidence="4">N-acylneuraminate cytidylyltransferase</fullName>
        <ecNumber evidence="4">2.7.7.43</ecNumber>
    </recommendedName>
</protein>
<evidence type="ECO:0000256" key="1">
    <source>
        <dbReference type="ARBA" id="ARBA00001862"/>
    </source>
</evidence>
<dbReference type="AlphaFoldDB" id="A0A7V7QL39"/>
<reference evidence="5 6" key="2">
    <citation type="submission" date="2020-02" db="EMBL/GenBank/DDBJ databases">
        <title>Candidatus Galacturonibacter soehngenii shows hetero-acetogenic catabolism of galacturonic acid but lacks a canonical carbon monoxide dehydrogenase/acetyl-CoA synthase complex.</title>
        <authorList>
            <person name="Diender M."/>
            <person name="Stouten G.R."/>
            <person name="Petersen J.F."/>
            <person name="Nielsen P.H."/>
            <person name="Dueholm M.S."/>
            <person name="Pronk J.T."/>
            <person name="Van Loosdrecht M.C.M."/>
        </authorList>
    </citation>
    <scope>NUCLEOTIDE SEQUENCE [LARGE SCALE GENOMIC DNA]</scope>
    <source>
        <strain evidence="5">GalUA</strain>
    </source>
</reference>
<keyword evidence="6" id="KW-1185">Reference proteome</keyword>
<dbReference type="InterPro" id="IPR003329">
    <property type="entry name" value="Cytidylyl_trans"/>
</dbReference>
<dbReference type="InterPro" id="IPR023214">
    <property type="entry name" value="HAD_sf"/>
</dbReference>
<evidence type="ECO:0000256" key="2">
    <source>
        <dbReference type="ARBA" id="ARBA00005141"/>
    </source>
</evidence>
<dbReference type="InterPro" id="IPR029044">
    <property type="entry name" value="Nucleotide-diphossugar_trans"/>
</dbReference>
<dbReference type="CDD" id="cd02513">
    <property type="entry name" value="CMP-NeuAc_Synthase"/>
    <property type="match status" value="1"/>
</dbReference>
<name>A0A7V7QL39_9FIRM</name>
<organism evidence="5 6">
    <name type="scientific">Candidatus Galacturonatibacter soehngenii</name>
    <dbReference type="NCBI Taxonomy" id="2307010"/>
    <lineage>
        <taxon>Bacteria</taxon>
        <taxon>Bacillati</taxon>
        <taxon>Bacillota</taxon>
        <taxon>Clostridia</taxon>
        <taxon>Lachnospirales</taxon>
        <taxon>Lachnospiraceae</taxon>
        <taxon>Candidatus Galacturonatibacter</taxon>
    </lineage>
</organism>
<proteinExistence type="inferred from homology"/>
<evidence type="ECO:0000256" key="3">
    <source>
        <dbReference type="ARBA" id="ARBA00010726"/>
    </source>
</evidence>
<dbReference type="Pfam" id="PF02348">
    <property type="entry name" value="CTP_transf_3"/>
    <property type="match status" value="1"/>
</dbReference>
<comment type="pathway">
    <text evidence="2">Amino-sugar metabolism; N-acetylneuraminate metabolism.</text>
</comment>
<dbReference type="Gene3D" id="3.90.550.10">
    <property type="entry name" value="Spore Coat Polysaccharide Biosynthesis Protein SpsA, Chain A"/>
    <property type="match status" value="1"/>
</dbReference>
<dbReference type="OrthoDB" id="9805604at2"/>
<dbReference type="SUPFAM" id="SSF56784">
    <property type="entry name" value="HAD-like"/>
    <property type="match status" value="1"/>
</dbReference>
<dbReference type="InterPro" id="IPR036412">
    <property type="entry name" value="HAD-like_sf"/>
</dbReference>
<comment type="catalytic activity">
    <reaction evidence="1">
        <text>an N-acylneuraminate + CTP = a CMP-N-acyl-beta-neuraminate + diphosphate</text>
        <dbReference type="Rhea" id="RHEA:11344"/>
        <dbReference type="ChEBI" id="CHEBI:33019"/>
        <dbReference type="ChEBI" id="CHEBI:37563"/>
        <dbReference type="ChEBI" id="CHEBI:60073"/>
        <dbReference type="ChEBI" id="CHEBI:68671"/>
        <dbReference type="EC" id="2.7.7.43"/>
    </reaction>
</comment>
<dbReference type="GO" id="GO:0006054">
    <property type="term" value="P:N-acetylneuraminate metabolic process"/>
    <property type="evidence" value="ECO:0007669"/>
    <property type="project" value="UniProtKB-UniPathway"/>
</dbReference>